<name>A0A7E4V118_PANRE</name>
<keyword evidence="3" id="KW-0813">Transport</keyword>
<feature type="region of interest" description="Disordered" evidence="10">
    <location>
        <begin position="125"/>
        <end position="147"/>
    </location>
</feature>
<feature type="compositionally biased region" description="Basic and acidic residues" evidence="10">
    <location>
        <begin position="125"/>
        <end position="135"/>
    </location>
</feature>
<protein>
    <submittedName>
        <fullName evidence="12">ATP synthase-coupling factor 6, mitochondrial</fullName>
    </submittedName>
</protein>
<comment type="similarity">
    <text evidence="2">Belongs to the eukaryotic ATPase subunit F6 family.</text>
</comment>
<dbReference type="GO" id="GO:0015078">
    <property type="term" value="F:proton transmembrane transporter activity"/>
    <property type="evidence" value="ECO:0007669"/>
    <property type="project" value="InterPro"/>
</dbReference>
<accession>A0A7E4V118</accession>
<evidence type="ECO:0000313" key="11">
    <source>
        <dbReference type="Proteomes" id="UP000492821"/>
    </source>
</evidence>
<keyword evidence="9" id="KW-0472">Membrane</keyword>
<dbReference type="WBParaSite" id="Pan_g14910.t1">
    <property type="protein sequence ID" value="Pan_g14910.t1"/>
    <property type="gene ID" value="Pan_g14910"/>
</dbReference>
<evidence type="ECO:0000256" key="7">
    <source>
        <dbReference type="ARBA" id="ARBA00023065"/>
    </source>
</evidence>
<dbReference type="AlphaFoldDB" id="A0A7E4V118"/>
<dbReference type="PANTHER" id="PTHR12441">
    <property type="entry name" value="ATP SYNTHASE COUPLING FACTOR 6, MITOCHONDRIAL"/>
    <property type="match status" value="1"/>
</dbReference>
<dbReference type="SUPFAM" id="SSF111357">
    <property type="entry name" value="Mitochondrial ATP synthase coupling factor 6"/>
    <property type="match status" value="1"/>
</dbReference>
<evidence type="ECO:0000256" key="5">
    <source>
        <dbReference type="ARBA" id="ARBA00022781"/>
    </source>
</evidence>
<dbReference type="GO" id="GO:0045259">
    <property type="term" value="C:proton-transporting ATP synthase complex"/>
    <property type="evidence" value="ECO:0007669"/>
    <property type="project" value="UniProtKB-KW"/>
</dbReference>
<keyword evidence="5" id="KW-0375">Hydrogen ion transport</keyword>
<evidence type="ECO:0000256" key="9">
    <source>
        <dbReference type="ARBA" id="ARBA00023136"/>
    </source>
</evidence>
<keyword evidence="6" id="KW-0999">Mitochondrion inner membrane</keyword>
<dbReference type="PANTHER" id="PTHR12441:SF10">
    <property type="entry name" value="ATP SYNTHASE-COUPLING FACTOR 6, MITOCHONDRIAL"/>
    <property type="match status" value="1"/>
</dbReference>
<evidence type="ECO:0000256" key="4">
    <source>
        <dbReference type="ARBA" id="ARBA00022547"/>
    </source>
</evidence>
<sequence>MAKMFVGRIVTPVRGLATSTAFRSKEKDLIAEAFLKQIRDLATKQKAAGGLVNTSPEIKKALDEQLNRLANKFKLANADVVAKLKVDFEKPQVESQIAGGLEGKTLDQLLAGVKAEEAAYKKQREAKKKLEKERQAALSGGAKAKKA</sequence>
<dbReference type="InterPro" id="IPR036204">
    <property type="entry name" value="ATP_synth_f6_sf_mt"/>
</dbReference>
<reference evidence="11" key="1">
    <citation type="journal article" date="2013" name="Genetics">
        <title>The draft genome and transcriptome of Panagrellus redivivus are shaped by the harsh demands of a free-living lifestyle.</title>
        <authorList>
            <person name="Srinivasan J."/>
            <person name="Dillman A.R."/>
            <person name="Macchietto M.G."/>
            <person name="Heikkinen L."/>
            <person name="Lakso M."/>
            <person name="Fracchia K.M."/>
            <person name="Antoshechkin I."/>
            <person name="Mortazavi A."/>
            <person name="Wong G."/>
            <person name="Sternberg P.W."/>
        </authorList>
    </citation>
    <scope>NUCLEOTIDE SEQUENCE [LARGE SCALE GENOMIC DNA]</scope>
    <source>
        <strain evidence="11">MT8872</strain>
    </source>
</reference>
<keyword evidence="7" id="KW-0406">Ion transport</keyword>
<dbReference type="InterPro" id="IPR008387">
    <property type="entry name" value="ATP_synth_f6_mt"/>
</dbReference>
<keyword evidence="8" id="KW-0496">Mitochondrion</keyword>
<dbReference type="GO" id="GO:0015986">
    <property type="term" value="P:proton motive force-driven ATP synthesis"/>
    <property type="evidence" value="ECO:0007669"/>
    <property type="project" value="InterPro"/>
</dbReference>
<evidence type="ECO:0000256" key="1">
    <source>
        <dbReference type="ARBA" id="ARBA00004273"/>
    </source>
</evidence>
<evidence type="ECO:0000256" key="10">
    <source>
        <dbReference type="SAM" id="MobiDB-lite"/>
    </source>
</evidence>
<evidence type="ECO:0000256" key="3">
    <source>
        <dbReference type="ARBA" id="ARBA00022448"/>
    </source>
</evidence>
<reference evidence="12" key="2">
    <citation type="submission" date="2020-10" db="UniProtKB">
        <authorList>
            <consortium name="WormBaseParasite"/>
        </authorList>
    </citation>
    <scope>IDENTIFICATION</scope>
</reference>
<evidence type="ECO:0000256" key="8">
    <source>
        <dbReference type="ARBA" id="ARBA00023128"/>
    </source>
</evidence>
<comment type="subcellular location">
    <subcellularLocation>
        <location evidence="1">Mitochondrion inner membrane</location>
    </subcellularLocation>
</comment>
<evidence type="ECO:0000256" key="2">
    <source>
        <dbReference type="ARBA" id="ARBA00007346"/>
    </source>
</evidence>
<evidence type="ECO:0000313" key="12">
    <source>
        <dbReference type="WBParaSite" id="Pan_g14910.t1"/>
    </source>
</evidence>
<organism evidence="11 12">
    <name type="scientific">Panagrellus redivivus</name>
    <name type="common">Microworm</name>
    <dbReference type="NCBI Taxonomy" id="6233"/>
    <lineage>
        <taxon>Eukaryota</taxon>
        <taxon>Metazoa</taxon>
        <taxon>Ecdysozoa</taxon>
        <taxon>Nematoda</taxon>
        <taxon>Chromadorea</taxon>
        <taxon>Rhabditida</taxon>
        <taxon>Tylenchina</taxon>
        <taxon>Panagrolaimomorpha</taxon>
        <taxon>Panagrolaimoidea</taxon>
        <taxon>Panagrolaimidae</taxon>
        <taxon>Panagrellus</taxon>
    </lineage>
</organism>
<proteinExistence type="inferred from homology"/>
<dbReference type="Gene3D" id="1.10.246.110">
    <property type="entry name" value="Mitochondrial ATP synthase-coupling factor 6"/>
    <property type="match status" value="1"/>
</dbReference>
<dbReference type="GO" id="GO:0005743">
    <property type="term" value="C:mitochondrial inner membrane"/>
    <property type="evidence" value="ECO:0007669"/>
    <property type="project" value="UniProtKB-SubCell"/>
</dbReference>
<evidence type="ECO:0000256" key="6">
    <source>
        <dbReference type="ARBA" id="ARBA00022792"/>
    </source>
</evidence>
<keyword evidence="11" id="KW-1185">Reference proteome</keyword>
<dbReference type="Pfam" id="PF05511">
    <property type="entry name" value="ATP-synt_F6"/>
    <property type="match status" value="1"/>
</dbReference>
<keyword evidence="4" id="KW-0138">CF(0)</keyword>
<dbReference type="Proteomes" id="UP000492821">
    <property type="component" value="Unassembled WGS sequence"/>
</dbReference>